<dbReference type="InterPro" id="IPR051783">
    <property type="entry name" value="NAD(P)-dependent_oxidoreduct"/>
</dbReference>
<dbReference type="OrthoDB" id="9787292at2"/>
<dbReference type="PANTHER" id="PTHR48079:SF6">
    <property type="entry name" value="NAD(P)-BINDING DOMAIN-CONTAINING PROTEIN-RELATED"/>
    <property type="match status" value="1"/>
</dbReference>
<dbReference type="GO" id="GO:0004029">
    <property type="term" value="F:aldehyde dehydrogenase (NAD+) activity"/>
    <property type="evidence" value="ECO:0007669"/>
    <property type="project" value="TreeGrafter"/>
</dbReference>
<dbReference type="SUPFAM" id="SSF51735">
    <property type="entry name" value="NAD(P)-binding Rossmann-fold domains"/>
    <property type="match status" value="1"/>
</dbReference>
<dbReference type="PANTHER" id="PTHR48079">
    <property type="entry name" value="PROTEIN YEEZ"/>
    <property type="match status" value="1"/>
</dbReference>
<dbReference type="InterPro" id="IPR001509">
    <property type="entry name" value="Epimerase_deHydtase"/>
</dbReference>
<accession>A0A2A4B2L5</accession>
<name>A0A2A4B2L5_9SPHN</name>
<dbReference type="AlphaFoldDB" id="A0A2A4B2L5"/>
<evidence type="ECO:0000313" key="2">
    <source>
        <dbReference type="EMBL" id="PCD02182.1"/>
    </source>
</evidence>
<reference evidence="2 3" key="1">
    <citation type="submission" date="2017-09" db="EMBL/GenBank/DDBJ databases">
        <title>Sphingomonas spermidinifaciens 9NM-10, whole genome shotgun sequence.</title>
        <authorList>
            <person name="Feng G."/>
            <person name="Zhu H."/>
        </authorList>
    </citation>
    <scope>NUCLEOTIDE SEQUENCE [LARGE SCALE GENOMIC DNA]</scope>
    <source>
        <strain evidence="2 3">9NM-10</strain>
    </source>
</reference>
<keyword evidence="3" id="KW-1185">Reference proteome</keyword>
<dbReference type="EMBL" id="NWMW01000002">
    <property type="protein sequence ID" value="PCD02182.1"/>
    <property type="molecule type" value="Genomic_DNA"/>
</dbReference>
<protein>
    <submittedName>
        <fullName evidence="2">NAD-dependent dehydratase</fullName>
    </submittedName>
</protein>
<feature type="domain" description="NAD-dependent epimerase/dehydratase" evidence="1">
    <location>
        <begin position="3"/>
        <end position="217"/>
    </location>
</feature>
<proteinExistence type="predicted"/>
<evidence type="ECO:0000259" key="1">
    <source>
        <dbReference type="Pfam" id="PF01370"/>
    </source>
</evidence>
<dbReference type="RefSeq" id="WP_096343560.1">
    <property type="nucleotide sequence ID" value="NZ_NWMW01000002.1"/>
</dbReference>
<sequence length="301" mass="31763">MRIFLTGATGFVGSHTVPELLAAGHEVIGLTRSERGAAHLAAAGAQAHFGTLADADSLRDGAERADAVIHTAFDHDFANYVENCRADADVIALFGSVLRGSDRPLIVTSATGMGDPGDGSPALESIFDADHPIPRVATERAANAVLEMGVDVRVVRLPQVHDPVKQGLVSLYIDHVRAAGSVPYVGDGSNRWCAAHVSDVARLYSLVLAQGERGARYHAVAEEGVAFRDIAEAVAKGLDLPLRSVSAAEAPEHLSWLTMFVGIDMVASSAWTRLRLGWTPVGPDLLADLAAMDYRLDAAVS</sequence>
<comment type="caution">
    <text evidence="2">The sequence shown here is derived from an EMBL/GenBank/DDBJ whole genome shotgun (WGS) entry which is preliminary data.</text>
</comment>
<gene>
    <name evidence="2" type="ORF">COC42_12000</name>
</gene>
<dbReference type="Proteomes" id="UP000218366">
    <property type="component" value="Unassembled WGS sequence"/>
</dbReference>
<dbReference type="Pfam" id="PF01370">
    <property type="entry name" value="Epimerase"/>
    <property type="match status" value="1"/>
</dbReference>
<organism evidence="2 3">
    <name type="scientific">Sphingomonas spermidinifaciens</name>
    <dbReference type="NCBI Taxonomy" id="1141889"/>
    <lineage>
        <taxon>Bacteria</taxon>
        <taxon>Pseudomonadati</taxon>
        <taxon>Pseudomonadota</taxon>
        <taxon>Alphaproteobacteria</taxon>
        <taxon>Sphingomonadales</taxon>
        <taxon>Sphingomonadaceae</taxon>
        <taxon>Sphingomonas</taxon>
    </lineage>
</organism>
<evidence type="ECO:0000313" key="3">
    <source>
        <dbReference type="Proteomes" id="UP000218366"/>
    </source>
</evidence>
<dbReference type="CDD" id="cd05262">
    <property type="entry name" value="SDR_a7"/>
    <property type="match status" value="1"/>
</dbReference>
<dbReference type="Gene3D" id="3.40.50.720">
    <property type="entry name" value="NAD(P)-binding Rossmann-like Domain"/>
    <property type="match status" value="1"/>
</dbReference>
<dbReference type="InterPro" id="IPR036291">
    <property type="entry name" value="NAD(P)-bd_dom_sf"/>
</dbReference>
<dbReference type="GO" id="GO:0005737">
    <property type="term" value="C:cytoplasm"/>
    <property type="evidence" value="ECO:0007669"/>
    <property type="project" value="TreeGrafter"/>
</dbReference>